<accession>A0A1G1V962</accession>
<dbReference type="EMBL" id="MHCA01000030">
    <property type="protein sequence ID" value="OGY11847.1"/>
    <property type="molecule type" value="Genomic_DNA"/>
</dbReference>
<gene>
    <name evidence="1" type="ORF">A3F61_01365</name>
</gene>
<proteinExistence type="predicted"/>
<organism evidence="1 2">
    <name type="scientific">Candidatus Blackburnbacteria bacterium RIFCSPHIGHO2_12_FULL_41_13b</name>
    <dbReference type="NCBI Taxonomy" id="1797517"/>
    <lineage>
        <taxon>Bacteria</taxon>
        <taxon>Candidatus Blackburniibacteriota</taxon>
    </lineage>
</organism>
<comment type="caution">
    <text evidence="1">The sequence shown here is derived from an EMBL/GenBank/DDBJ whole genome shotgun (WGS) entry which is preliminary data.</text>
</comment>
<protein>
    <submittedName>
        <fullName evidence="1">Uncharacterized protein</fullName>
    </submittedName>
</protein>
<dbReference type="STRING" id="1797517.A3F61_01365"/>
<sequence length="319" mass="36099">MSVEAPKQTGALEFLRRLFGDANKELLQQPTSSIIQPPRGLEEFADHIQSVIDGRFAAQRQKENDIEAAKAAQVAAGAEKERRVTQRQEELEREEWARPYKDEQERIARETTAILTAFRVVDRLQYIKDTAWGGKGEIRPLGSESFIAGKKASYTHQNYAYNRGRYLGGFELVYSYPSCKLIDGFKTEYGFDSSDFYHMQQYVPDTNSTRLSVRVLNMEQDSGEDRKELSISSVADVLFPDLHGAVAVEFFVACIPRETGESGALLESALMQEASQRVDRRHLPSQLGETARNKLAEVKRGSNWQKWKTINVSHHFSAG</sequence>
<evidence type="ECO:0000313" key="1">
    <source>
        <dbReference type="EMBL" id="OGY11847.1"/>
    </source>
</evidence>
<evidence type="ECO:0000313" key="2">
    <source>
        <dbReference type="Proteomes" id="UP000178272"/>
    </source>
</evidence>
<dbReference type="Proteomes" id="UP000178272">
    <property type="component" value="Unassembled WGS sequence"/>
</dbReference>
<reference evidence="1 2" key="1">
    <citation type="journal article" date="2016" name="Nat. Commun.">
        <title>Thousands of microbial genomes shed light on interconnected biogeochemical processes in an aquifer system.</title>
        <authorList>
            <person name="Anantharaman K."/>
            <person name="Brown C.T."/>
            <person name="Hug L.A."/>
            <person name="Sharon I."/>
            <person name="Castelle C.J."/>
            <person name="Probst A.J."/>
            <person name="Thomas B.C."/>
            <person name="Singh A."/>
            <person name="Wilkins M.J."/>
            <person name="Karaoz U."/>
            <person name="Brodie E.L."/>
            <person name="Williams K.H."/>
            <person name="Hubbard S.S."/>
            <person name="Banfield J.F."/>
        </authorList>
    </citation>
    <scope>NUCLEOTIDE SEQUENCE [LARGE SCALE GENOMIC DNA]</scope>
</reference>
<dbReference type="AlphaFoldDB" id="A0A1G1V962"/>
<name>A0A1G1V962_9BACT</name>